<organism evidence="2 3">
    <name type="scientific">Vigna unguiculata</name>
    <name type="common">Cowpea</name>
    <dbReference type="NCBI Taxonomy" id="3917"/>
    <lineage>
        <taxon>Eukaryota</taxon>
        <taxon>Viridiplantae</taxon>
        <taxon>Streptophyta</taxon>
        <taxon>Embryophyta</taxon>
        <taxon>Tracheophyta</taxon>
        <taxon>Spermatophyta</taxon>
        <taxon>Magnoliopsida</taxon>
        <taxon>eudicotyledons</taxon>
        <taxon>Gunneridae</taxon>
        <taxon>Pentapetalae</taxon>
        <taxon>rosids</taxon>
        <taxon>fabids</taxon>
        <taxon>Fabales</taxon>
        <taxon>Fabaceae</taxon>
        <taxon>Papilionoideae</taxon>
        <taxon>50 kb inversion clade</taxon>
        <taxon>NPAAA clade</taxon>
        <taxon>indigoferoid/millettioid clade</taxon>
        <taxon>Phaseoleae</taxon>
        <taxon>Vigna</taxon>
    </lineage>
</organism>
<evidence type="ECO:0000256" key="1">
    <source>
        <dbReference type="SAM" id="MobiDB-lite"/>
    </source>
</evidence>
<dbReference type="Proteomes" id="UP000501690">
    <property type="component" value="Linkage Group LG9"/>
</dbReference>
<proteinExistence type="predicted"/>
<feature type="region of interest" description="Disordered" evidence="1">
    <location>
        <begin position="58"/>
        <end position="116"/>
    </location>
</feature>
<reference evidence="2 3" key="1">
    <citation type="submission" date="2019-04" db="EMBL/GenBank/DDBJ databases">
        <title>An improved genome assembly and genetic linkage map for asparagus bean, Vigna unguiculata ssp. sesquipedialis.</title>
        <authorList>
            <person name="Xia Q."/>
            <person name="Zhang R."/>
            <person name="Dong Y."/>
        </authorList>
    </citation>
    <scope>NUCLEOTIDE SEQUENCE [LARGE SCALE GENOMIC DNA]</scope>
    <source>
        <tissue evidence="2">Leaf</tissue>
    </source>
</reference>
<evidence type="ECO:0000313" key="3">
    <source>
        <dbReference type="Proteomes" id="UP000501690"/>
    </source>
</evidence>
<name>A0A4D6MZK0_VIGUN</name>
<dbReference type="AlphaFoldDB" id="A0A4D6MZK0"/>
<keyword evidence="3" id="KW-1185">Reference proteome</keyword>
<feature type="compositionally biased region" description="Basic and acidic residues" evidence="1">
    <location>
        <begin position="80"/>
        <end position="96"/>
    </location>
</feature>
<feature type="compositionally biased region" description="Basic and acidic residues" evidence="1">
    <location>
        <begin position="107"/>
        <end position="116"/>
    </location>
</feature>
<accession>A0A4D6MZK0</accession>
<evidence type="ECO:0000313" key="2">
    <source>
        <dbReference type="EMBL" id="QCE07000.1"/>
    </source>
</evidence>
<dbReference type="EMBL" id="CP039353">
    <property type="protein sequence ID" value="QCE07000.1"/>
    <property type="molecule type" value="Genomic_DNA"/>
</dbReference>
<protein>
    <submittedName>
        <fullName evidence="2">Uncharacterized protein</fullName>
    </submittedName>
</protein>
<gene>
    <name evidence="2" type="ORF">DEO72_LG9g2015</name>
</gene>
<sequence length="116" mass="13478">MEEIKNSVSSNSELSIRSMFATYAETPPSAQRWLRTYPQSTNFLQGLDQPQQDSVYYVHNPYAETSSSVANDDHQTEEEHEPHPSHVEEPIPEVRRRNPTKNKRRPRCEIGHHYGD</sequence>
<feature type="compositionally biased region" description="Basic residues" evidence="1">
    <location>
        <begin position="97"/>
        <end position="106"/>
    </location>
</feature>